<evidence type="ECO:0000256" key="2">
    <source>
        <dbReference type="ARBA" id="ARBA00022475"/>
    </source>
</evidence>
<evidence type="ECO:0000256" key="6">
    <source>
        <dbReference type="SAM" id="MobiDB-lite"/>
    </source>
</evidence>
<dbReference type="OrthoDB" id="199599at2759"/>
<keyword evidence="3 7" id="KW-0812">Transmembrane</keyword>
<protein>
    <recommendedName>
        <fullName evidence="8">DUF202 domain-containing protein</fullName>
    </recommendedName>
</protein>
<gene>
    <name evidence="9" type="ORF">FA15DRAFT_595184</name>
</gene>
<evidence type="ECO:0000256" key="3">
    <source>
        <dbReference type="ARBA" id="ARBA00022692"/>
    </source>
</evidence>
<reference evidence="9 10" key="1">
    <citation type="journal article" date="2019" name="Nat. Ecol. Evol.">
        <title>Megaphylogeny resolves global patterns of mushroom evolution.</title>
        <authorList>
            <person name="Varga T."/>
            <person name="Krizsan K."/>
            <person name="Foldi C."/>
            <person name="Dima B."/>
            <person name="Sanchez-Garcia M."/>
            <person name="Sanchez-Ramirez S."/>
            <person name="Szollosi G.J."/>
            <person name="Szarkandi J.G."/>
            <person name="Papp V."/>
            <person name="Albert L."/>
            <person name="Andreopoulos W."/>
            <person name="Angelini C."/>
            <person name="Antonin V."/>
            <person name="Barry K.W."/>
            <person name="Bougher N.L."/>
            <person name="Buchanan P."/>
            <person name="Buyck B."/>
            <person name="Bense V."/>
            <person name="Catcheside P."/>
            <person name="Chovatia M."/>
            <person name="Cooper J."/>
            <person name="Damon W."/>
            <person name="Desjardin D."/>
            <person name="Finy P."/>
            <person name="Geml J."/>
            <person name="Haridas S."/>
            <person name="Hughes K."/>
            <person name="Justo A."/>
            <person name="Karasinski D."/>
            <person name="Kautmanova I."/>
            <person name="Kiss B."/>
            <person name="Kocsube S."/>
            <person name="Kotiranta H."/>
            <person name="LaButti K.M."/>
            <person name="Lechner B.E."/>
            <person name="Liimatainen K."/>
            <person name="Lipzen A."/>
            <person name="Lukacs Z."/>
            <person name="Mihaltcheva S."/>
            <person name="Morgado L.N."/>
            <person name="Niskanen T."/>
            <person name="Noordeloos M.E."/>
            <person name="Ohm R.A."/>
            <person name="Ortiz-Santana B."/>
            <person name="Ovrebo C."/>
            <person name="Racz N."/>
            <person name="Riley R."/>
            <person name="Savchenko A."/>
            <person name="Shiryaev A."/>
            <person name="Soop K."/>
            <person name="Spirin V."/>
            <person name="Szebenyi C."/>
            <person name="Tomsovsky M."/>
            <person name="Tulloss R.E."/>
            <person name="Uehling J."/>
            <person name="Grigoriev I.V."/>
            <person name="Vagvolgyi C."/>
            <person name="Papp T."/>
            <person name="Martin F.M."/>
            <person name="Miettinen O."/>
            <person name="Hibbett D.S."/>
            <person name="Nagy L.G."/>
        </authorList>
    </citation>
    <scope>NUCLEOTIDE SEQUENCE [LARGE SCALE GENOMIC DNA]</scope>
    <source>
        <strain evidence="9 10">CBS 121175</strain>
    </source>
</reference>
<feature type="transmembrane region" description="Helical" evidence="7">
    <location>
        <begin position="112"/>
        <end position="134"/>
    </location>
</feature>
<sequence>MVKRRRSRPPASSKASASNKNGSRFRKSKSIGEELSKSPFNPLLVLENKGSVARDHLASERTFLAYVRTSVGLVSMGVALVQLFTIADLTSRSTGNPIHPATRNIQRFARPLGALTVMFSLVMLFQGGGRYFWIQSSLRTGLFPTARITIAFTIFIFSAVIATIFGAVLSGRAS</sequence>
<dbReference type="GO" id="GO:0005886">
    <property type="term" value="C:plasma membrane"/>
    <property type="evidence" value="ECO:0007669"/>
    <property type="project" value="UniProtKB-SubCell"/>
</dbReference>
<feature type="region of interest" description="Disordered" evidence="6">
    <location>
        <begin position="1"/>
        <end position="31"/>
    </location>
</feature>
<feature type="compositionally biased region" description="Low complexity" evidence="6">
    <location>
        <begin position="9"/>
        <end position="22"/>
    </location>
</feature>
<dbReference type="Pfam" id="PF02656">
    <property type="entry name" value="DUF202"/>
    <property type="match status" value="1"/>
</dbReference>
<evidence type="ECO:0000313" key="9">
    <source>
        <dbReference type="EMBL" id="TFK22938.1"/>
    </source>
</evidence>
<accession>A0A5C3L426</accession>
<dbReference type="InterPro" id="IPR003807">
    <property type="entry name" value="DUF202"/>
</dbReference>
<dbReference type="PANTHER" id="PTHR34187">
    <property type="entry name" value="FGR18P"/>
    <property type="match status" value="1"/>
</dbReference>
<evidence type="ECO:0000259" key="8">
    <source>
        <dbReference type="Pfam" id="PF02656"/>
    </source>
</evidence>
<feature type="transmembrane region" description="Helical" evidence="7">
    <location>
        <begin position="146"/>
        <end position="169"/>
    </location>
</feature>
<evidence type="ECO:0000256" key="1">
    <source>
        <dbReference type="ARBA" id="ARBA00004651"/>
    </source>
</evidence>
<keyword evidence="2" id="KW-1003">Cell membrane</keyword>
<dbReference type="Proteomes" id="UP000307440">
    <property type="component" value="Unassembled WGS sequence"/>
</dbReference>
<keyword evidence="4 7" id="KW-1133">Transmembrane helix</keyword>
<evidence type="ECO:0000256" key="4">
    <source>
        <dbReference type="ARBA" id="ARBA00022989"/>
    </source>
</evidence>
<organism evidence="9 10">
    <name type="scientific">Coprinopsis marcescibilis</name>
    <name type="common">Agaric fungus</name>
    <name type="synonym">Psathyrella marcescibilis</name>
    <dbReference type="NCBI Taxonomy" id="230819"/>
    <lineage>
        <taxon>Eukaryota</taxon>
        <taxon>Fungi</taxon>
        <taxon>Dikarya</taxon>
        <taxon>Basidiomycota</taxon>
        <taxon>Agaricomycotina</taxon>
        <taxon>Agaricomycetes</taxon>
        <taxon>Agaricomycetidae</taxon>
        <taxon>Agaricales</taxon>
        <taxon>Agaricineae</taxon>
        <taxon>Psathyrellaceae</taxon>
        <taxon>Coprinopsis</taxon>
    </lineage>
</organism>
<evidence type="ECO:0000256" key="5">
    <source>
        <dbReference type="ARBA" id="ARBA00023136"/>
    </source>
</evidence>
<dbReference type="AlphaFoldDB" id="A0A5C3L426"/>
<name>A0A5C3L426_COPMA</name>
<dbReference type="InterPro" id="IPR052053">
    <property type="entry name" value="IM_YidH-like"/>
</dbReference>
<evidence type="ECO:0000313" key="10">
    <source>
        <dbReference type="Proteomes" id="UP000307440"/>
    </source>
</evidence>
<comment type="subcellular location">
    <subcellularLocation>
        <location evidence="1">Cell membrane</location>
        <topology evidence="1">Multi-pass membrane protein</topology>
    </subcellularLocation>
</comment>
<feature type="domain" description="DUF202" evidence="8">
    <location>
        <begin position="54"/>
        <end position="135"/>
    </location>
</feature>
<evidence type="ECO:0000256" key="7">
    <source>
        <dbReference type="SAM" id="Phobius"/>
    </source>
</evidence>
<dbReference type="EMBL" id="ML210229">
    <property type="protein sequence ID" value="TFK22938.1"/>
    <property type="molecule type" value="Genomic_DNA"/>
</dbReference>
<dbReference type="PANTHER" id="PTHR34187:SF2">
    <property type="entry name" value="DUF202 DOMAIN-CONTAINING PROTEIN"/>
    <property type="match status" value="1"/>
</dbReference>
<keyword evidence="5 7" id="KW-0472">Membrane</keyword>
<keyword evidence="10" id="KW-1185">Reference proteome</keyword>
<proteinExistence type="predicted"/>